<dbReference type="Gene3D" id="3.40.50.2300">
    <property type="match status" value="1"/>
</dbReference>
<evidence type="ECO:0000313" key="11">
    <source>
        <dbReference type="EMBL" id="VFU15528.1"/>
    </source>
</evidence>
<dbReference type="InterPro" id="IPR000700">
    <property type="entry name" value="PAS-assoc_C"/>
</dbReference>
<dbReference type="GO" id="GO:0006355">
    <property type="term" value="P:regulation of DNA-templated transcription"/>
    <property type="evidence" value="ECO:0007669"/>
    <property type="project" value="InterPro"/>
</dbReference>
<dbReference type="SUPFAM" id="SSF55874">
    <property type="entry name" value="ATPase domain of HSP90 chaperone/DNA topoisomerase II/histidine kinase"/>
    <property type="match status" value="1"/>
</dbReference>
<dbReference type="NCBIfam" id="TIGR00229">
    <property type="entry name" value="sensory_box"/>
    <property type="match status" value="1"/>
</dbReference>
<dbReference type="PRINTS" id="PR00344">
    <property type="entry name" value="BCTRLSENSOR"/>
</dbReference>
<reference evidence="11" key="1">
    <citation type="submission" date="2019-03" db="EMBL/GenBank/DDBJ databases">
        <authorList>
            <person name="Hao L."/>
        </authorList>
    </citation>
    <scope>NUCLEOTIDE SEQUENCE</scope>
</reference>
<keyword evidence="3" id="KW-0547">Nucleotide-binding</keyword>
<evidence type="ECO:0000256" key="6">
    <source>
        <dbReference type="ARBA" id="ARBA00023012"/>
    </source>
</evidence>
<dbReference type="SMART" id="SM00387">
    <property type="entry name" value="HATPase_c"/>
    <property type="match status" value="1"/>
</dbReference>
<sequence>MAGNTTNRDVQIELHNLIDLVGRYGSIVDQLLSRTAIVSLPPESIACIDRRYVYTCVNSTFLSLYRKTGEEVIGHRVEEVLGERAFQEKEKPRIDRALRGEEGQYDDLIGPLGDGRLRVLARYSPLVGKSGSIEGVALSTWDISTIRDAEERALSARSDLDALIGGHVEKISDALLDLKREVKMREDVEAELRSGRDRLVKIFQAIPDPVSISTLEDGVFLDANEAFFRMTGYSREEVIGNSALNLGIWDSPLERARVVDLIRKQGSIRNQEAKLRSKSGESRVVLVSAELMDIDGIPSILFESRDITERKTLESELSRSQKMEAIGRLAGGITHDFNNLLTAIDGYCELALLKLGKPEQVRSNILKIKEVKDTASSLIRQLLAFSRKQKVKQQTLDINQVIENMQNLLKQFIGEDIELKTRLEQDIGSVYADQGHVEQIIMNLALNARDAMHKGGVLTISTERVHLGENDIAKHPGLNPGDYIKLEVSDTGVGMDEETMAHVFEPFFTTKEASKGTGLGLATVYGIVRNNGGSISLRSEPGKGSTFEVFLPVSGEVPEDVSRKTGKVPVRGGTEVVLVVEDNPYVLDFIIEVLGSIGYTLLKARSGKEAMDICESHSGHIDLVIADVVLPGMDGPAIVKNLLKRYPRMKVLYITGYPGDVVSLYGIPDTEKHLLQKPFSAFALTEKVREVLEEGSDRE</sequence>
<evidence type="ECO:0000259" key="9">
    <source>
        <dbReference type="PROSITE" id="PS50112"/>
    </source>
</evidence>
<dbReference type="PANTHER" id="PTHR43065:SF42">
    <property type="entry name" value="TWO-COMPONENT SENSOR PPRA"/>
    <property type="match status" value="1"/>
</dbReference>
<evidence type="ECO:0000256" key="2">
    <source>
        <dbReference type="ARBA" id="ARBA00022679"/>
    </source>
</evidence>
<dbReference type="Pfam" id="PF00989">
    <property type="entry name" value="PAS"/>
    <property type="match status" value="1"/>
</dbReference>
<dbReference type="Gene3D" id="3.30.565.10">
    <property type="entry name" value="Histidine kinase-like ATPase, C-terminal domain"/>
    <property type="match status" value="1"/>
</dbReference>
<name>A0A485M3S1_9ZZZZ</name>
<feature type="domain" description="Response regulatory" evidence="8">
    <location>
        <begin position="576"/>
        <end position="692"/>
    </location>
</feature>
<gene>
    <name evidence="11" type="ORF">SCFA_420005</name>
</gene>
<evidence type="ECO:0000256" key="4">
    <source>
        <dbReference type="ARBA" id="ARBA00022777"/>
    </source>
</evidence>
<dbReference type="PROSITE" id="PS50110">
    <property type="entry name" value="RESPONSE_REGULATORY"/>
    <property type="match status" value="1"/>
</dbReference>
<dbReference type="InterPro" id="IPR001789">
    <property type="entry name" value="Sig_transdc_resp-reg_receiver"/>
</dbReference>
<dbReference type="Pfam" id="PF08448">
    <property type="entry name" value="PAS_4"/>
    <property type="match status" value="1"/>
</dbReference>
<evidence type="ECO:0000259" key="7">
    <source>
        <dbReference type="PROSITE" id="PS50109"/>
    </source>
</evidence>
<dbReference type="SMART" id="SM00448">
    <property type="entry name" value="REC"/>
    <property type="match status" value="1"/>
</dbReference>
<dbReference type="InterPro" id="IPR036890">
    <property type="entry name" value="HATPase_C_sf"/>
</dbReference>
<feature type="domain" description="Histidine kinase" evidence="7">
    <location>
        <begin position="332"/>
        <end position="555"/>
    </location>
</feature>
<dbReference type="InterPro" id="IPR005467">
    <property type="entry name" value="His_kinase_dom"/>
</dbReference>
<evidence type="ECO:0000256" key="1">
    <source>
        <dbReference type="ARBA" id="ARBA00022553"/>
    </source>
</evidence>
<feature type="domain" description="PAC" evidence="10">
    <location>
        <begin position="269"/>
        <end position="319"/>
    </location>
</feature>
<dbReference type="GO" id="GO:0005524">
    <property type="term" value="F:ATP binding"/>
    <property type="evidence" value="ECO:0007669"/>
    <property type="project" value="UniProtKB-KW"/>
</dbReference>
<dbReference type="InterPro" id="IPR000014">
    <property type="entry name" value="PAS"/>
</dbReference>
<dbReference type="Pfam" id="PF00512">
    <property type="entry name" value="HisKA"/>
    <property type="match status" value="1"/>
</dbReference>
<dbReference type="PROSITE" id="PS50112">
    <property type="entry name" value="PAS"/>
    <property type="match status" value="1"/>
</dbReference>
<keyword evidence="6" id="KW-0902">Two-component regulatory system</keyword>
<dbReference type="AlphaFoldDB" id="A0A485M3S1"/>
<dbReference type="Pfam" id="PF02518">
    <property type="entry name" value="HATPase_c"/>
    <property type="match status" value="1"/>
</dbReference>
<dbReference type="InterPro" id="IPR011006">
    <property type="entry name" value="CheY-like_superfamily"/>
</dbReference>
<keyword evidence="5" id="KW-0067">ATP-binding</keyword>
<keyword evidence="1" id="KW-0597">Phosphoprotein</keyword>
<keyword evidence="2" id="KW-0808">Transferase</keyword>
<dbReference type="SUPFAM" id="SSF55785">
    <property type="entry name" value="PYP-like sensor domain (PAS domain)"/>
    <property type="match status" value="2"/>
</dbReference>
<proteinExistence type="predicted"/>
<dbReference type="SUPFAM" id="SSF47384">
    <property type="entry name" value="Homodimeric domain of signal transducing histidine kinase"/>
    <property type="match status" value="1"/>
</dbReference>
<dbReference type="PROSITE" id="PS50109">
    <property type="entry name" value="HIS_KIN"/>
    <property type="match status" value="1"/>
</dbReference>
<evidence type="ECO:0000256" key="3">
    <source>
        <dbReference type="ARBA" id="ARBA00022741"/>
    </source>
</evidence>
<dbReference type="Gene3D" id="1.10.287.130">
    <property type="match status" value="1"/>
</dbReference>
<keyword evidence="4" id="KW-0418">Kinase</keyword>
<dbReference type="GO" id="GO:0000155">
    <property type="term" value="F:phosphorelay sensor kinase activity"/>
    <property type="evidence" value="ECO:0007669"/>
    <property type="project" value="InterPro"/>
</dbReference>
<organism evidence="11">
    <name type="scientific">anaerobic digester metagenome</name>
    <dbReference type="NCBI Taxonomy" id="1263854"/>
    <lineage>
        <taxon>unclassified sequences</taxon>
        <taxon>metagenomes</taxon>
        <taxon>ecological metagenomes</taxon>
    </lineage>
</organism>
<protein>
    <submittedName>
        <fullName evidence="11">Blue-light-activated protein</fullName>
    </submittedName>
</protein>
<dbReference type="PANTHER" id="PTHR43065">
    <property type="entry name" value="SENSOR HISTIDINE KINASE"/>
    <property type="match status" value="1"/>
</dbReference>
<dbReference type="InterPro" id="IPR003594">
    <property type="entry name" value="HATPase_dom"/>
</dbReference>
<dbReference type="SMART" id="SM00091">
    <property type="entry name" value="PAS"/>
    <property type="match status" value="2"/>
</dbReference>
<dbReference type="Pfam" id="PF00072">
    <property type="entry name" value="Response_reg"/>
    <property type="match status" value="1"/>
</dbReference>
<dbReference type="SUPFAM" id="SSF52172">
    <property type="entry name" value="CheY-like"/>
    <property type="match status" value="1"/>
</dbReference>
<dbReference type="InterPro" id="IPR004358">
    <property type="entry name" value="Sig_transdc_His_kin-like_C"/>
</dbReference>
<dbReference type="EMBL" id="CAADRM010000106">
    <property type="protein sequence ID" value="VFU15528.1"/>
    <property type="molecule type" value="Genomic_DNA"/>
</dbReference>
<dbReference type="CDD" id="cd00130">
    <property type="entry name" value="PAS"/>
    <property type="match status" value="1"/>
</dbReference>
<dbReference type="PROSITE" id="PS50113">
    <property type="entry name" value="PAC"/>
    <property type="match status" value="1"/>
</dbReference>
<feature type="domain" description="PAS" evidence="9">
    <location>
        <begin position="195"/>
        <end position="244"/>
    </location>
</feature>
<dbReference type="CDD" id="cd00082">
    <property type="entry name" value="HisKA"/>
    <property type="match status" value="1"/>
</dbReference>
<dbReference type="Gene3D" id="3.30.450.20">
    <property type="entry name" value="PAS domain"/>
    <property type="match status" value="2"/>
</dbReference>
<dbReference type="InterPro" id="IPR013767">
    <property type="entry name" value="PAS_fold"/>
</dbReference>
<dbReference type="InterPro" id="IPR013656">
    <property type="entry name" value="PAS_4"/>
</dbReference>
<dbReference type="InterPro" id="IPR003661">
    <property type="entry name" value="HisK_dim/P_dom"/>
</dbReference>
<evidence type="ECO:0000256" key="5">
    <source>
        <dbReference type="ARBA" id="ARBA00022840"/>
    </source>
</evidence>
<evidence type="ECO:0000259" key="10">
    <source>
        <dbReference type="PROSITE" id="PS50113"/>
    </source>
</evidence>
<dbReference type="InterPro" id="IPR036097">
    <property type="entry name" value="HisK_dim/P_sf"/>
</dbReference>
<accession>A0A485M3S1</accession>
<dbReference type="InterPro" id="IPR035965">
    <property type="entry name" value="PAS-like_dom_sf"/>
</dbReference>
<evidence type="ECO:0000259" key="8">
    <source>
        <dbReference type="PROSITE" id="PS50110"/>
    </source>
</evidence>
<dbReference type="SMART" id="SM00388">
    <property type="entry name" value="HisKA"/>
    <property type="match status" value="1"/>
</dbReference>